<evidence type="ECO:0000313" key="10">
    <source>
        <dbReference type="EMBL" id="GEJ59417.1"/>
    </source>
</evidence>
<dbReference type="InterPro" id="IPR020848">
    <property type="entry name" value="AP_endonuclease_F1_CS"/>
</dbReference>
<evidence type="ECO:0000256" key="6">
    <source>
        <dbReference type="PIRSR" id="PIRSR604808-1"/>
    </source>
</evidence>
<gene>
    <name evidence="10" type="primary">xth</name>
    <name evidence="10" type="ORF">AMYX_41580</name>
</gene>
<feature type="active site" description="Proton donor/acceptor" evidence="6">
    <location>
        <position position="142"/>
    </location>
</feature>
<dbReference type="PANTHER" id="PTHR43250:SF2">
    <property type="entry name" value="EXODEOXYRIBONUCLEASE III"/>
    <property type="match status" value="1"/>
</dbReference>
<comment type="caution">
    <text evidence="10">The sequence shown here is derived from an EMBL/GenBank/DDBJ whole genome shotgun (WGS) entry which is preliminary data.</text>
</comment>
<sequence>MKLVTWNVNGVRAREAQLRELAERERPDVVCLQEIKATPAQIPALLFDPAGYWAYWHGASAYSGVALHVRRELAPARPAFAHPPFDHECRVVTVELGPLTVASIYVPNGGKDFPAKLRFLAALEAWTEAEHARGRQLLLCGDLNVARAEVDVHPKERKPGAIGQRPDERALFAELLGHGLVDTARRLHPDDDALFTWWAPWRSLRQRNIGWRIDYVLASEALAPRLTRCDSLREFGTSDHAPVVVELA</sequence>
<evidence type="ECO:0000256" key="2">
    <source>
        <dbReference type="ARBA" id="ARBA00007092"/>
    </source>
</evidence>
<dbReference type="Pfam" id="PF03372">
    <property type="entry name" value="Exo_endo_phos"/>
    <property type="match status" value="1"/>
</dbReference>
<evidence type="ECO:0000256" key="1">
    <source>
        <dbReference type="ARBA" id="ARBA00001936"/>
    </source>
</evidence>
<feature type="site" description="Interaction with DNA substrate" evidence="8">
    <location>
        <position position="240"/>
    </location>
</feature>
<dbReference type="GO" id="GO:0008311">
    <property type="term" value="F:double-stranded DNA 3'-5' DNA exonuclease activity"/>
    <property type="evidence" value="ECO:0007669"/>
    <property type="project" value="InterPro"/>
</dbReference>
<feature type="binding site" evidence="7">
    <location>
        <position position="7"/>
    </location>
    <ligand>
        <name>Mg(2+)</name>
        <dbReference type="ChEBI" id="CHEBI:18420"/>
        <label>1</label>
    </ligand>
</feature>
<dbReference type="GO" id="GO:0046872">
    <property type="term" value="F:metal ion binding"/>
    <property type="evidence" value="ECO:0007669"/>
    <property type="project" value="UniProtKB-KW"/>
</dbReference>
<dbReference type="GO" id="GO:0003677">
    <property type="term" value="F:DNA binding"/>
    <property type="evidence" value="ECO:0007669"/>
    <property type="project" value="InterPro"/>
</dbReference>
<feature type="active site" description="Proton acceptor" evidence="6">
    <location>
        <position position="240"/>
    </location>
</feature>
<feature type="binding site" evidence="7">
    <location>
        <position position="142"/>
    </location>
    <ligand>
        <name>Mg(2+)</name>
        <dbReference type="ChEBI" id="CHEBI:18420"/>
        <label>1</label>
    </ligand>
</feature>
<dbReference type="NCBIfam" id="TIGR00633">
    <property type="entry name" value="xth"/>
    <property type="match status" value="1"/>
</dbReference>
<evidence type="ECO:0000259" key="9">
    <source>
        <dbReference type="Pfam" id="PF03372"/>
    </source>
</evidence>
<feature type="active site" evidence="6">
    <location>
        <position position="105"/>
    </location>
</feature>
<dbReference type="Gene3D" id="3.60.10.10">
    <property type="entry name" value="Endonuclease/exonuclease/phosphatase"/>
    <property type="match status" value="1"/>
</dbReference>
<dbReference type="PROSITE" id="PS00728">
    <property type="entry name" value="AP_NUCLEASE_F1_3"/>
    <property type="match status" value="1"/>
</dbReference>
<dbReference type="AlphaFoldDB" id="A0A7I9VTX5"/>
<evidence type="ECO:0000256" key="5">
    <source>
        <dbReference type="ARBA" id="ARBA00022842"/>
    </source>
</evidence>
<organism evidence="10 11">
    <name type="scientific">Anaeromyxobacter diazotrophicus</name>
    <dbReference type="NCBI Taxonomy" id="2590199"/>
    <lineage>
        <taxon>Bacteria</taxon>
        <taxon>Pseudomonadati</taxon>
        <taxon>Myxococcota</taxon>
        <taxon>Myxococcia</taxon>
        <taxon>Myxococcales</taxon>
        <taxon>Cystobacterineae</taxon>
        <taxon>Anaeromyxobacteraceae</taxon>
        <taxon>Anaeromyxobacter</taxon>
    </lineage>
</organism>
<keyword evidence="7" id="KW-0464">Manganese</keyword>
<feature type="site" description="Transition state stabilizer" evidence="8">
    <location>
        <position position="144"/>
    </location>
</feature>
<dbReference type="PANTHER" id="PTHR43250">
    <property type="entry name" value="EXODEOXYRIBONUCLEASE III"/>
    <property type="match status" value="1"/>
</dbReference>
<dbReference type="RefSeq" id="WP_176068895.1">
    <property type="nucleotide sequence ID" value="NZ_BJTG01000014.1"/>
</dbReference>
<comment type="cofactor">
    <cofactor evidence="7">
        <name>Mg(2+)</name>
        <dbReference type="ChEBI" id="CHEBI:18420"/>
    </cofactor>
    <cofactor evidence="7">
        <name>Mn(2+)</name>
        <dbReference type="ChEBI" id="CHEBI:29035"/>
    </cofactor>
    <text evidence="7">Probably binds two magnesium or manganese ions per subunit.</text>
</comment>
<feature type="binding site" evidence="7">
    <location>
        <position position="240"/>
    </location>
    <ligand>
        <name>Mg(2+)</name>
        <dbReference type="ChEBI" id="CHEBI:18420"/>
        <label>1</label>
    </ligand>
</feature>
<dbReference type="InterPro" id="IPR036691">
    <property type="entry name" value="Endo/exonu/phosph_ase_sf"/>
</dbReference>
<feature type="domain" description="Endonuclease/exonuclease/phosphatase" evidence="9">
    <location>
        <begin position="4"/>
        <end position="240"/>
    </location>
</feature>
<proteinExistence type="inferred from homology"/>
<dbReference type="EMBL" id="BJTG01000014">
    <property type="protein sequence ID" value="GEJ59417.1"/>
    <property type="molecule type" value="Genomic_DNA"/>
</dbReference>
<keyword evidence="3 7" id="KW-0479">Metal-binding</keyword>
<dbReference type="GO" id="GO:0004519">
    <property type="term" value="F:endonuclease activity"/>
    <property type="evidence" value="ECO:0007669"/>
    <property type="project" value="InterPro"/>
</dbReference>
<dbReference type="GO" id="GO:0006281">
    <property type="term" value="P:DNA repair"/>
    <property type="evidence" value="ECO:0007669"/>
    <property type="project" value="InterPro"/>
</dbReference>
<feature type="site" description="Important for catalytic activity" evidence="8">
    <location>
        <position position="214"/>
    </location>
</feature>
<dbReference type="Proteomes" id="UP000503640">
    <property type="component" value="Unassembled WGS sequence"/>
</dbReference>
<evidence type="ECO:0000313" key="11">
    <source>
        <dbReference type="Proteomes" id="UP000503640"/>
    </source>
</evidence>
<comment type="cofactor">
    <cofactor evidence="1">
        <name>Mn(2+)</name>
        <dbReference type="ChEBI" id="CHEBI:29035"/>
    </cofactor>
</comment>
<feature type="binding site" evidence="7">
    <location>
        <position position="144"/>
    </location>
    <ligand>
        <name>Mg(2+)</name>
        <dbReference type="ChEBI" id="CHEBI:18420"/>
        <label>1</label>
    </ligand>
</feature>
<dbReference type="PROSITE" id="PS00726">
    <property type="entry name" value="AP_NUCLEASE_F1_1"/>
    <property type="match status" value="1"/>
</dbReference>
<dbReference type="NCBIfam" id="TIGR00195">
    <property type="entry name" value="exoDNase_III"/>
    <property type="match status" value="1"/>
</dbReference>
<dbReference type="PROSITE" id="PS51435">
    <property type="entry name" value="AP_NUCLEASE_F1_4"/>
    <property type="match status" value="1"/>
</dbReference>
<evidence type="ECO:0000256" key="4">
    <source>
        <dbReference type="ARBA" id="ARBA00022801"/>
    </source>
</evidence>
<evidence type="ECO:0000256" key="7">
    <source>
        <dbReference type="PIRSR" id="PIRSR604808-2"/>
    </source>
</evidence>
<reference evidence="11" key="1">
    <citation type="journal article" date="2020" name="Appl. Environ. Microbiol.">
        <title>Diazotrophic Anaeromyxobacter Isolates from Soils.</title>
        <authorList>
            <person name="Masuda Y."/>
            <person name="Yamanaka H."/>
            <person name="Xu Z.X."/>
            <person name="Shiratori Y."/>
            <person name="Aono T."/>
            <person name="Amachi S."/>
            <person name="Senoo K."/>
            <person name="Itoh H."/>
        </authorList>
    </citation>
    <scope>NUCLEOTIDE SEQUENCE [LARGE SCALE GENOMIC DNA]</scope>
    <source>
        <strain evidence="11">R267</strain>
    </source>
</reference>
<accession>A0A7I9VTX5</accession>
<protein>
    <submittedName>
        <fullName evidence="10">Exodeoxyribonuclease III</fullName>
    </submittedName>
</protein>
<keyword evidence="5 7" id="KW-0460">Magnesium</keyword>
<keyword evidence="4" id="KW-0378">Hydrolase</keyword>
<evidence type="ECO:0000256" key="8">
    <source>
        <dbReference type="PIRSR" id="PIRSR604808-3"/>
    </source>
</evidence>
<evidence type="ECO:0000256" key="3">
    <source>
        <dbReference type="ARBA" id="ARBA00022723"/>
    </source>
</evidence>
<dbReference type="InterPro" id="IPR005135">
    <property type="entry name" value="Endo/exonuclease/phosphatase"/>
</dbReference>
<keyword evidence="11" id="KW-1185">Reference proteome</keyword>
<feature type="binding site" evidence="7">
    <location>
        <position position="34"/>
    </location>
    <ligand>
        <name>Mg(2+)</name>
        <dbReference type="ChEBI" id="CHEBI:18420"/>
        <label>1</label>
    </ligand>
</feature>
<comment type="similarity">
    <text evidence="2">Belongs to the DNA repair enzymes AP/ExoA family.</text>
</comment>
<dbReference type="InterPro" id="IPR037493">
    <property type="entry name" value="ExoIII-like"/>
</dbReference>
<feature type="binding site" evidence="7">
    <location>
        <position position="239"/>
    </location>
    <ligand>
        <name>Mg(2+)</name>
        <dbReference type="ChEBI" id="CHEBI:18420"/>
        <label>1</label>
    </ligand>
</feature>
<dbReference type="InterPro" id="IPR020847">
    <property type="entry name" value="AP_endonuclease_F1_BS"/>
</dbReference>
<dbReference type="SUPFAM" id="SSF56219">
    <property type="entry name" value="DNase I-like"/>
    <property type="match status" value="1"/>
</dbReference>
<dbReference type="InterPro" id="IPR004808">
    <property type="entry name" value="AP_endonuc_1"/>
</dbReference>
<name>A0A7I9VTX5_9BACT</name>